<keyword evidence="1" id="KW-0805">Transcription regulation</keyword>
<keyword evidence="7" id="KW-1185">Reference proteome</keyword>
<evidence type="ECO:0000313" key="7">
    <source>
        <dbReference type="Proteomes" id="UP001055940"/>
    </source>
</evidence>
<dbReference type="RefSeq" id="WP_254421268.1">
    <property type="nucleotide sequence ID" value="NZ_BAAAJB010000067.1"/>
</dbReference>
<dbReference type="SMART" id="SM00419">
    <property type="entry name" value="HTH_CRP"/>
    <property type="match status" value="1"/>
</dbReference>
<dbReference type="InterPro" id="IPR036390">
    <property type="entry name" value="WH_DNA-bd_sf"/>
</dbReference>
<organism evidence="6 7">
    <name type="scientific">Nocardiopsis exhalans</name>
    <dbReference type="NCBI Taxonomy" id="163604"/>
    <lineage>
        <taxon>Bacteria</taxon>
        <taxon>Bacillati</taxon>
        <taxon>Actinomycetota</taxon>
        <taxon>Actinomycetes</taxon>
        <taxon>Streptosporangiales</taxon>
        <taxon>Nocardiopsidaceae</taxon>
        <taxon>Nocardiopsis</taxon>
    </lineage>
</organism>
<dbReference type="Proteomes" id="UP001055940">
    <property type="component" value="Chromosome"/>
</dbReference>
<feature type="domain" description="Cyclic nucleotide-binding" evidence="4">
    <location>
        <begin position="10"/>
        <end position="108"/>
    </location>
</feature>
<dbReference type="InterPro" id="IPR014710">
    <property type="entry name" value="RmlC-like_jellyroll"/>
</dbReference>
<feature type="domain" description="HTH crp-type" evidence="5">
    <location>
        <begin position="140"/>
        <end position="221"/>
    </location>
</feature>
<dbReference type="SUPFAM" id="SSF51206">
    <property type="entry name" value="cAMP-binding domain-like"/>
    <property type="match status" value="1"/>
</dbReference>
<dbReference type="PROSITE" id="PS51063">
    <property type="entry name" value="HTH_CRP_2"/>
    <property type="match status" value="1"/>
</dbReference>
<dbReference type="InterPro" id="IPR012318">
    <property type="entry name" value="HTH_CRP"/>
</dbReference>
<dbReference type="Pfam" id="PF00027">
    <property type="entry name" value="cNMP_binding"/>
    <property type="match status" value="1"/>
</dbReference>
<evidence type="ECO:0000313" key="6">
    <source>
        <dbReference type="EMBL" id="USY22496.1"/>
    </source>
</evidence>
<accession>A0ABY5DHA3</accession>
<dbReference type="CDD" id="cd00038">
    <property type="entry name" value="CAP_ED"/>
    <property type="match status" value="1"/>
</dbReference>
<sequence length="233" mass="25279">MRRRGFGGLVSDEQWKQLVSEASRRPFSAGKTLLHQGVTGHGVHLMLSGRVRVVSDYADGTSAPLAFRTCGEILGESVLAGGGRTCNATVTALSGGSTAYLTTEHFQRKIRELDLMPVLMDSALNRQGESDQIRGQLAQLPAKRRLSAALVHLAAVFGEPIQVPRSEGQREGQVLYIPLSQQEVGGFVGLSRTSVHYAYTQLKELGLIRIDTKYVVILDLARLEALALGDDHT</sequence>
<evidence type="ECO:0000256" key="1">
    <source>
        <dbReference type="ARBA" id="ARBA00023015"/>
    </source>
</evidence>
<keyword evidence="2" id="KW-0238">DNA-binding</keyword>
<evidence type="ECO:0000256" key="3">
    <source>
        <dbReference type="ARBA" id="ARBA00023163"/>
    </source>
</evidence>
<reference evidence="6" key="1">
    <citation type="submission" date="2022-06" db="EMBL/GenBank/DDBJ databases">
        <authorList>
            <person name="Ping M."/>
        </authorList>
    </citation>
    <scope>NUCLEOTIDE SEQUENCE</scope>
    <source>
        <strain evidence="6">JCM11759T</strain>
    </source>
</reference>
<dbReference type="Gene3D" id="2.60.120.10">
    <property type="entry name" value="Jelly Rolls"/>
    <property type="match status" value="1"/>
</dbReference>
<evidence type="ECO:0000259" key="4">
    <source>
        <dbReference type="PROSITE" id="PS50042"/>
    </source>
</evidence>
<evidence type="ECO:0000259" key="5">
    <source>
        <dbReference type="PROSITE" id="PS51063"/>
    </source>
</evidence>
<dbReference type="InterPro" id="IPR018490">
    <property type="entry name" value="cNMP-bd_dom_sf"/>
</dbReference>
<dbReference type="Pfam" id="PF13545">
    <property type="entry name" value="HTH_Crp_2"/>
    <property type="match status" value="1"/>
</dbReference>
<dbReference type="EMBL" id="CP099837">
    <property type="protein sequence ID" value="USY22496.1"/>
    <property type="molecule type" value="Genomic_DNA"/>
</dbReference>
<keyword evidence="3" id="KW-0804">Transcription</keyword>
<dbReference type="PROSITE" id="PS50042">
    <property type="entry name" value="CNMP_BINDING_3"/>
    <property type="match status" value="1"/>
</dbReference>
<protein>
    <submittedName>
        <fullName evidence="6">Crp/Fnr family transcriptional regulator</fullName>
    </submittedName>
</protein>
<dbReference type="InterPro" id="IPR000595">
    <property type="entry name" value="cNMP-bd_dom"/>
</dbReference>
<evidence type="ECO:0000256" key="2">
    <source>
        <dbReference type="ARBA" id="ARBA00023125"/>
    </source>
</evidence>
<gene>
    <name evidence="6" type="ORF">NE857_13305</name>
</gene>
<dbReference type="SUPFAM" id="SSF46785">
    <property type="entry name" value="Winged helix' DNA-binding domain"/>
    <property type="match status" value="1"/>
</dbReference>
<proteinExistence type="predicted"/>
<dbReference type="SMART" id="SM00100">
    <property type="entry name" value="cNMP"/>
    <property type="match status" value="1"/>
</dbReference>
<name>A0ABY5DHA3_9ACTN</name>